<proteinExistence type="inferred from homology"/>
<organism evidence="5 6">
    <name type="scientific">Alicyclobacillus hesperidum</name>
    <dbReference type="NCBI Taxonomy" id="89784"/>
    <lineage>
        <taxon>Bacteria</taxon>
        <taxon>Bacillati</taxon>
        <taxon>Bacillota</taxon>
        <taxon>Bacilli</taxon>
        <taxon>Bacillales</taxon>
        <taxon>Alicyclobacillaceae</taxon>
        <taxon>Alicyclobacillus</taxon>
    </lineage>
</organism>
<gene>
    <name evidence="4" type="ORF">Heshes_11720</name>
    <name evidence="5" type="ORF">SAMN04489725_103119</name>
</gene>
<dbReference type="InterPro" id="IPR002347">
    <property type="entry name" value="SDR_fam"/>
</dbReference>
<evidence type="ECO:0000313" key="4">
    <source>
        <dbReference type="EMBL" id="GLV13488.1"/>
    </source>
</evidence>
<dbReference type="InterPro" id="IPR036291">
    <property type="entry name" value="NAD(P)-bd_dom_sf"/>
</dbReference>
<dbReference type="PANTHER" id="PTHR42901:SF1">
    <property type="entry name" value="ALCOHOL DEHYDROGENASE"/>
    <property type="match status" value="1"/>
</dbReference>
<sequence length="261" mass="27370">MGISGRGKIAIVTGASSGIGEATAIALAEAGFQLAVGARRVEKLSAVATEIERISGSKPLALALDVTDTQSVDAFIAAVLERFGKVHVLVNNAGKALGRDPIDEVANEADWQEMLDTNVMGLLRMTRRLVPHLIASGEGHIVNIGSTAGHEAYAGGGVYCGTKFAVRAITGALRQELLGKPVRVTSIDPGMVETEFSIVRFHGDKARADAVYAGMRPLTAADIADCIAFAVTRPVHVNIDDMIITSIDQAGATRVARRDGQ</sequence>
<dbReference type="PROSITE" id="PS00061">
    <property type="entry name" value="ADH_SHORT"/>
    <property type="match status" value="1"/>
</dbReference>
<dbReference type="PANTHER" id="PTHR42901">
    <property type="entry name" value="ALCOHOL DEHYDROGENASE"/>
    <property type="match status" value="1"/>
</dbReference>
<reference evidence="6" key="2">
    <citation type="submission" date="2016-10" db="EMBL/GenBank/DDBJ databases">
        <authorList>
            <person name="Varghese N."/>
        </authorList>
    </citation>
    <scope>NUCLEOTIDE SEQUENCE [LARGE SCALE GENOMIC DNA]</scope>
    <source>
        <strain evidence="6">DSM 12489</strain>
    </source>
</reference>
<evidence type="ECO:0000256" key="2">
    <source>
        <dbReference type="ARBA" id="ARBA00023002"/>
    </source>
</evidence>
<dbReference type="InterPro" id="IPR020904">
    <property type="entry name" value="Sc_DH/Rdtase_CS"/>
</dbReference>
<evidence type="ECO:0000256" key="3">
    <source>
        <dbReference type="RuleBase" id="RU000363"/>
    </source>
</evidence>
<keyword evidence="6" id="KW-1185">Reference proteome</keyword>
<comment type="similarity">
    <text evidence="1 3">Belongs to the short-chain dehydrogenases/reductases (SDR) family.</text>
</comment>
<dbReference type="PRINTS" id="PR00080">
    <property type="entry name" value="SDRFAMILY"/>
</dbReference>
<dbReference type="SUPFAM" id="SSF51735">
    <property type="entry name" value="NAD(P)-binding Rossmann-fold domains"/>
    <property type="match status" value="1"/>
</dbReference>
<dbReference type="FunFam" id="3.40.50.720:FF:000047">
    <property type="entry name" value="NADP-dependent L-serine/L-allo-threonine dehydrogenase"/>
    <property type="match status" value="1"/>
</dbReference>
<dbReference type="EMBL" id="FNOJ01000003">
    <property type="protein sequence ID" value="SDW22185.1"/>
    <property type="molecule type" value="Genomic_DNA"/>
</dbReference>
<dbReference type="AlphaFoldDB" id="A0A1H2RSC6"/>
<reference evidence="5" key="1">
    <citation type="submission" date="2016-10" db="EMBL/GenBank/DDBJ databases">
        <authorList>
            <person name="de Groot N.N."/>
        </authorList>
    </citation>
    <scope>NUCLEOTIDE SEQUENCE [LARGE SCALE GENOMIC DNA]</scope>
    <source>
        <strain evidence="5">DSM 12489</strain>
    </source>
</reference>
<evidence type="ECO:0000313" key="6">
    <source>
        <dbReference type="Proteomes" id="UP000182589"/>
    </source>
</evidence>
<dbReference type="Gene3D" id="3.40.50.720">
    <property type="entry name" value="NAD(P)-binding Rossmann-like Domain"/>
    <property type="match status" value="1"/>
</dbReference>
<protein>
    <submittedName>
        <fullName evidence="5">NADP-dependent 3-hydroxy acid dehydrogenase YdfG</fullName>
    </submittedName>
    <submittedName>
        <fullName evidence="4">Oxidoreductase</fullName>
    </submittedName>
</protein>
<name>A0A1H2RSC6_9BACL</name>
<keyword evidence="2" id="KW-0560">Oxidoreductase</keyword>
<dbReference type="EMBL" id="BSRA01000005">
    <property type="protein sequence ID" value="GLV13488.1"/>
    <property type="molecule type" value="Genomic_DNA"/>
</dbReference>
<dbReference type="STRING" id="89784.SAMN04489725_103119"/>
<evidence type="ECO:0000256" key="1">
    <source>
        <dbReference type="ARBA" id="ARBA00006484"/>
    </source>
</evidence>
<dbReference type="PRINTS" id="PR00081">
    <property type="entry name" value="GDHRDH"/>
</dbReference>
<reference evidence="4" key="3">
    <citation type="submission" date="2023-02" db="EMBL/GenBank/DDBJ databases">
        <title>Proposal of a novel subspecies: Alicyclobacillus hesperidum subspecies aegle.</title>
        <authorList>
            <person name="Goto K."/>
            <person name="Fujii T."/>
            <person name="Yasui K."/>
            <person name="Mochida K."/>
            <person name="Kato-Tanaka Y."/>
            <person name="Morohoshi S."/>
            <person name="An S.Y."/>
            <person name="Kasai H."/>
            <person name="Yokota A."/>
        </authorList>
    </citation>
    <scope>NUCLEOTIDE SEQUENCE</scope>
    <source>
        <strain evidence="4">DSM 12766</strain>
    </source>
</reference>
<dbReference type="RefSeq" id="WP_040289822.1">
    <property type="nucleotide sequence ID" value="NZ_BSRA01000005.1"/>
</dbReference>
<dbReference type="GO" id="GO:0016616">
    <property type="term" value="F:oxidoreductase activity, acting on the CH-OH group of donors, NAD or NADP as acceptor"/>
    <property type="evidence" value="ECO:0007669"/>
    <property type="project" value="UniProtKB-ARBA"/>
</dbReference>
<dbReference type="Proteomes" id="UP001157137">
    <property type="component" value="Unassembled WGS sequence"/>
</dbReference>
<dbReference type="Pfam" id="PF00106">
    <property type="entry name" value="adh_short"/>
    <property type="match status" value="1"/>
</dbReference>
<evidence type="ECO:0000313" key="5">
    <source>
        <dbReference type="EMBL" id="SDW22185.1"/>
    </source>
</evidence>
<accession>A0A1H2RSC6</accession>
<dbReference type="Proteomes" id="UP000182589">
    <property type="component" value="Unassembled WGS sequence"/>
</dbReference>